<dbReference type="OMA" id="RNCTIDW"/>
<feature type="compositionally biased region" description="Pro residues" evidence="1">
    <location>
        <begin position="434"/>
        <end position="462"/>
    </location>
</feature>
<feature type="compositionally biased region" description="Polar residues" evidence="1">
    <location>
        <begin position="1099"/>
        <end position="1110"/>
    </location>
</feature>
<feature type="compositionally biased region" description="Polar residues" evidence="1">
    <location>
        <begin position="925"/>
        <end position="953"/>
    </location>
</feature>
<keyword evidence="2" id="KW-0472">Membrane</keyword>
<keyword evidence="3" id="KW-0732">Signal</keyword>
<feature type="compositionally biased region" description="Gly residues" evidence="1">
    <location>
        <begin position="472"/>
        <end position="488"/>
    </location>
</feature>
<feature type="compositionally biased region" description="Low complexity" evidence="1">
    <location>
        <begin position="836"/>
        <end position="854"/>
    </location>
</feature>
<feature type="compositionally biased region" description="Low complexity" evidence="1">
    <location>
        <begin position="1297"/>
        <end position="1309"/>
    </location>
</feature>
<feature type="compositionally biased region" description="Polar residues" evidence="1">
    <location>
        <begin position="1287"/>
        <end position="1296"/>
    </location>
</feature>
<feature type="compositionally biased region" description="Low complexity" evidence="1">
    <location>
        <begin position="954"/>
        <end position="993"/>
    </location>
</feature>
<evidence type="ECO:0008006" key="6">
    <source>
        <dbReference type="Google" id="ProtNLM"/>
    </source>
</evidence>
<feature type="compositionally biased region" description="Polar residues" evidence="1">
    <location>
        <begin position="769"/>
        <end position="778"/>
    </location>
</feature>
<feature type="compositionally biased region" description="Low complexity" evidence="1">
    <location>
        <begin position="1266"/>
        <end position="1281"/>
    </location>
</feature>
<keyword evidence="2" id="KW-1133">Transmembrane helix</keyword>
<feature type="compositionally biased region" description="Low complexity" evidence="1">
    <location>
        <begin position="1127"/>
        <end position="1141"/>
    </location>
</feature>
<proteinExistence type="predicted"/>
<feature type="compositionally biased region" description="Polar residues" evidence="1">
    <location>
        <begin position="603"/>
        <end position="629"/>
    </location>
</feature>
<feature type="compositionally biased region" description="Low complexity" evidence="1">
    <location>
        <begin position="1035"/>
        <end position="1050"/>
    </location>
</feature>
<dbReference type="RefSeq" id="XP_012769695.1">
    <property type="nucleotide sequence ID" value="XM_012914241.1"/>
</dbReference>
<feature type="compositionally biased region" description="Polar residues" evidence="1">
    <location>
        <begin position="570"/>
        <end position="585"/>
    </location>
</feature>
<reference evidence="5" key="1">
    <citation type="journal article" date="2014" name="Nucleic Acids Res.">
        <title>The evolutionary dynamics of variant antigen genes in Babesia reveal a history of genomic innovation underlying host-parasite interaction.</title>
        <authorList>
            <person name="Jackson A.P."/>
            <person name="Otto T.D."/>
            <person name="Darby A."/>
            <person name="Ramaprasad A."/>
            <person name="Xia D."/>
            <person name="Echaide I.E."/>
            <person name="Farber M."/>
            <person name="Gahlot S."/>
            <person name="Gamble J."/>
            <person name="Gupta D."/>
            <person name="Gupta Y."/>
            <person name="Jackson L."/>
            <person name="Malandrin L."/>
            <person name="Malas T.B."/>
            <person name="Moussa E."/>
            <person name="Nair M."/>
            <person name="Reid A.J."/>
            <person name="Sanders M."/>
            <person name="Sharma J."/>
            <person name="Tracey A."/>
            <person name="Quail M.A."/>
            <person name="Weir W."/>
            <person name="Wastling J.M."/>
            <person name="Hall N."/>
            <person name="Willadsen P."/>
            <person name="Lingelbach K."/>
            <person name="Shiels B."/>
            <person name="Tait A."/>
            <person name="Berriman M."/>
            <person name="Allred D.R."/>
            <person name="Pain A."/>
        </authorList>
    </citation>
    <scope>NUCLEOTIDE SEQUENCE [LARGE SCALE GENOMIC DNA]</scope>
    <source>
        <strain evidence="5">Bond</strain>
    </source>
</reference>
<feature type="signal peptide" evidence="3">
    <location>
        <begin position="1"/>
        <end position="29"/>
    </location>
</feature>
<dbReference type="EMBL" id="LK391710">
    <property type="protein sequence ID" value="CDR97509.1"/>
    <property type="molecule type" value="Genomic_DNA"/>
</dbReference>
<feature type="transmembrane region" description="Helical" evidence="2">
    <location>
        <begin position="1962"/>
        <end position="1982"/>
    </location>
</feature>
<feature type="compositionally biased region" description="Low complexity" evidence="1">
    <location>
        <begin position="630"/>
        <end position="647"/>
    </location>
</feature>
<feature type="compositionally biased region" description="Low complexity" evidence="1">
    <location>
        <begin position="779"/>
        <end position="795"/>
    </location>
</feature>
<dbReference type="STRING" id="5866.A0A061DDK7"/>
<evidence type="ECO:0000313" key="4">
    <source>
        <dbReference type="EMBL" id="CDR97509.1"/>
    </source>
</evidence>
<keyword evidence="2" id="KW-0812">Transmembrane</keyword>
<evidence type="ECO:0000313" key="5">
    <source>
        <dbReference type="Proteomes" id="UP000033188"/>
    </source>
</evidence>
<feature type="compositionally biased region" description="Polar residues" evidence="1">
    <location>
        <begin position="1018"/>
        <end position="1034"/>
    </location>
</feature>
<dbReference type="GeneID" id="24566050"/>
<organism evidence="4 5">
    <name type="scientific">Babesia bigemina</name>
    <dbReference type="NCBI Taxonomy" id="5866"/>
    <lineage>
        <taxon>Eukaryota</taxon>
        <taxon>Sar</taxon>
        <taxon>Alveolata</taxon>
        <taxon>Apicomplexa</taxon>
        <taxon>Aconoidasida</taxon>
        <taxon>Piroplasmida</taxon>
        <taxon>Babesiidae</taxon>
        <taxon>Babesia</taxon>
    </lineage>
</organism>
<feature type="compositionally biased region" description="Low complexity" evidence="1">
    <location>
        <begin position="897"/>
        <end position="910"/>
    </location>
</feature>
<evidence type="ECO:0000256" key="3">
    <source>
        <dbReference type="SAM" id="SignalP"/>
    </source>
</evidence>
<gene>
    <name evidence="4" type="ORF">BBBOND_0400050</name>
</gene>
<keyword evidence="5" id="KW-1185">Reference proteome</keyword>
<dbReference type="KEGG" id="bbig:BBBOND_0400050"/>
<dbReference type="Proteomes" id="UP000033188">
    <property type="component" value="Chromosome 4"/>
</dbReference>
<protein>
    <recommendedName>
        <fullName evidence="6">Ribosome binding protein</fullName>
    </recommendedName>
</protein>
<feature type="compositionally biased region" description="Polar residues" evidence="1">
    <location>
        <begin position="796"/>
        <end position="806"/>
    </location>
</feature>
<feature type="compositionally biased region" description="Polar residues" evidence="1">
    <location>
        <begin position="1244"/>
        <end position="1265"/>
    </location>
</feature>
<feature type="compositionally biased region" description="Low complexity" evidence="1">
    <location>
        <begin position="690"/>
        <end position="700"/>
    </location>
</feature>
<sequence>MAARKGGIILTSLSDCLIFLHWLNTEGKGKDMQSHVASRLREKLAKYYNNLDQSKIASSLSTFLGHVDTFYKKLVYDYVPEQQFLSGASMSRDAEIRDADILVKALLECIPKFLSAIYYLRYCVAYTFVPLGGGGWKENWPGYEVAWWKHFGYDYGGDLNKYLFSNKSHEYGGILPGGFTRREIKYGHNWGGYSRGYSMVTDLKAIFGKHDDQFFRDVFATSVLSESSGADKPNTANALALVNRFCEIVTDEAKKNNGGALKEKLEESIKGSRNCTIDWESLKRHCEHLQEQFGRIFKNEGFAFTGYGRGIGELKKQDFAKATAQWLRHNMEQVIKNMTGIKPFSNAYDLFDMTRYTNGASKLMEYYADLGPHFTYNLFPYGFTFESISFGQMAAPYEGLKHDWESVIKTLTGSDENGGLKKLKTILDGEKCTPAPPPKPRPRPAPAPRPPRPARPAPPPKPTTGNSSGAQGFRGAGGNRNSGNGGQMESGARRVKGSGGAGYRRGSGAQRSATQVKSVAQSRTASRLSHVQASSAQKAAQPQNADNSSSQQVAGPQQLVEIKAPPAPSVSVSRNHATSSTTTVQEPDIPSVSPQEKPGHIASSHTPATPGRSGTSGDSNDQARSSNPFVQPGVSVSSSVSNPPNGQTLPTDRVVSSAAAIHPTTHRAASDGGDGIGGNGTAGEMGSTGGSDSTGSSTSLPHPPPPAQLEPLPASHDVTAVPELPKEVVPEKKVPVIRVPEPITPKIAEGTNKLEGTPIHGGKLGVNPMQDNNQNTEKSPSPVVVTSVQVVSPGSDHQNPQGSEADQSPHAVGGNDSVASSDSSVQDPVLTQQHVTQSTYMSQSPSSPSSAATPEVTGTQGDLGADISAVVQPALQTVAPPDAVDTPTLTVEPQVQPAHSPTASSRSSAAPAPPVPLGDPGGSSQGDASSGRQPAVSTDTLVTQSPSVTDSVFQPSSVLAPSGSSSPDSNQGSSQHGQQNGLSSTTTSDTGTTMKLPGQGVDPGSGEAAGSTDGKPQDSLNSQLPTQLHNPSDALSTSTSSVGDSSPLSPALTLQSSPQGNSNDQSAGTSDESTTTVSQYDASDPAGGADAAGKQAQQSVDNNDNASQGQPGPTLSVPTPPPPSAPEPTTADTPSDSDTGSKNNSTLTQEPALPQGSGVQPPGSSSSEISDTDSDPVAPGSNGDQGSPGAGTLQPSPQPGHSDPQGVKQEPTQATSSPDSATSPTTIPAPSSQPGKADGGDQGLQDNSSRAQSDVISQAAAISQHSGVSGSVPSPTGSLGSDPIQLPNAQLVSKDNQQSAQGSQQGSSATKMPATTVQSSDSDGSVPGGVGTSSIVQPPDPNIEISFEVGKFDDTLSDANSNALQDQATNKAPNVIFDIIKPTFANYGEDSPATPSLTPPVGLHRDYDAINDVSDETKETRSNTEDSVDLFIDVLKHPPSQPLAEYDPEYIHAAPKLGRPKVDDLDDLALKDAEGAKMYTPLAVFPGQSPFDDNPNVCQAPWYVPEHSKNLIPPIVTPPPVTDHLHSPKTVREMLYWLVGVVELGYIGFIRKHVDVVLDDVNTDSFLPTNVLLVTRNLTTVTSHEISQTLTAACHYAAKVLHRLKHRDVSNETSIPEFNAEYRNYYYSSDPDGLLCQLRDYVYAAHHQLMFLRSQCGRDKFRGGWKSYEYSSGIKEQSPLQAFLTDSWDSTFHTHFFDPCNICLKSRIKMGFKDKDLPNISQKGSVISSILSATCSVDEDPLLTLCSYLNCLSRRTPRTTAELISFFDHFGSELLSGSDQTLTDLGKAITEPPALYPNWDHFEAHDLRAVRDIRRPESPVSKHDNDHAGTLSTLLGCDSVTSNGPKLLSPITYRAYALYSPAFAQTYLSWTVYLADVLRDSLDRLRYDFKTHTCSGNKSFNQCDMAMPLLYLHGLTPSEGISQSSLTCSQVITKLEEVVNGGPIGKLITCMDEFLYRVRGPFIYLVIALWSAAFLIFAKTMIYRLDVLHIRSHLIRSTASHRIDVKALLTKGRKMLSLYGVDYFDDDPMLS</sequence>
<feature type="region of interest" description="Disordered" evidence="1">
    <location>
        <begin position="426"/>
        <end position="1343"/>
    </location>
</feature>
<dbReference type="VEuPathDB" id="PiroplasmaDB:BBBOND_0400050"/>
<feature type="compositionally biased region" description="Low complexity" evidence="1">
    <location>
        <begin position="1154"/>
        <end position="1169"/>
    </location>
</feature>
<feature type="compositionally biased region" description="Polar residues" evidence="1">
    <location>
        <begin position="514"/>
        <end position="531"/>
    </location>
</feature>
<feature type="compositionally biased region" description="Low complexity" evidence="1">
    <location>
        <begin position="1211"/>
        <end position="1234"/>
    </location>
</feature>
<feature type="compositionally biased region" description="Low complexity" evidence="1">
    <location>
        <begin position="1081"/>
        <end position="1098"/>
    </location>
</feature>
<evidence type="ECO:0000256" key="2">
    <source>
        <dbReference type="SAM" id="Phobius"/>
    </source>
</evidence>
<evidence type="ECO:0000256" key="1">
    <source>
        <dbReference type="SAM" id="MobiDB-lite"/>
    </source>
</evidence>
<feature type="chain" id="PRO_5001596246" description="Ribosome binding protein" evidence="3">
    <location>
        <begin position="30"/>
        <end position="2031"/>
    </location>
</feature>
<feature type="compositionally biased region" description="Polar residues" evidence="1">
    <location>
        <begin position="1052"/>
        <end position="1080"/>
    </location>
</feature>
<accession>A0A061DDK7</accession>
<feature type="compositionally biased region" description="Gly residues" evidence="1">
    <location>
        <begin position="672"/>
        <end position="689"/>
    </location>
</feature>
<feature type="compositionally biased region" description="Basic and acidic residues" evidence="1">
    <location>
        <begin position="724"/>
        <end position="734"/>
    </location>
</feature>
<name>A0A061DDK7_BABBI</name>
<feature type="compositionally biased region" description="Polar residues" evidence="1">
    <location>
        <begin position="546"/>
        <end position="555"/>
    </location>
</feature>
<feature type="compositionally biased region" description="Low complexity" evidence="1">
    <location>
        <begin position="532"/>
        <end position="545"/>
    </location>
</feature>
<feature type="compositionally biased region" description="Low complexity" evidence="1">
    <location>
        <begin position="816"/>
        <end position="829"/>
    </location>
</feature>